<dbReference type="Gene3D" id="3.60.15.10">
    <property type="entry name" value="Ribonuclease Z/Hydroxyacylglutathione hydrolase-like"/>
    <property type="match status" value="1"/>
</dbReference>
<protein>
    <submittedName>
        <fullName evidence="2">MBL fold metallo-hydrolase</fullName>
    </submittedName>
</protein>
<dbReference type="PANTHER" id="PTHR42951">
    <property type="entry name" value="METALLO-BETA-LACTAMASE DOMAIN-CONTAINING"/>
    <property type="match status" value="1"/>
</dbReference>
<feature type="domain" description="Metallo-beta-lactamase" evidence="1">
    <location>
        <begin position="15"/>
        <end position="199"/>
    </location>
</feature>
<name>A0A221SUY8_9DEIO</name>
<dbReference type="KEGG" id="dfc:DFI_05035"/>
<dbReference type="Proteomes" id="UP000259030">
    <property type="component" value="Chromosome"/>
</dbReference>
<dbReference type="SMART" id="SM00849">
    <property type="entry name" value="Lactamase_B"/>
    <property type="match status" value="1"/>
</dbReference>
<accession>A0A221SUY8</accession>
<evidence type="ECO:0000313" key="3">
    <source>
        <dbReference type="Proteomes" id="UP000259030"/>
    </source>
</evidence>
<evidence type="ECO:0000259" key="1">
    <source>
        <dbReference type="SMART" id="SM00849"/>
    </source>
</evidence>
<dbReference type="GO" id="GO:0016787">
    <property type="term" value="F:hydrolase activity"/>
    <property type="evidence" value="ECO:0007669"/>
    <property type="project" value="UniProtKB-KW"/>
</dbReference>
<dbReference type="InterPro" id="IPR036866">
    <property type="entry name" value="RibonucZ/Hydroxyglut_hydro"/>
</dbReference>
<dbReference type="PANTHER" id="PTHR42951:SF14">
    <property type="entry name" value="METALLO-BETA-LACTAMASE SUPERFAMILY PROTEIN"/>
    <property type="match status" value="1"/>
</dbReference>
<proteinExistence type="predicted"/>
<dbReference type="RefSeq" id="WP_027462164.1">
    <property type="nucleotide sequence ID" value="NZ_CP021081.1"/>
</dbReference>
<dbReference type="AlphaFoldDB" id="A0A221SUY8"/>
<reference evidence="2 3" key="1">
    <citation type="submission" date="2017-05" db="EMBL/GenBank/DDBJ databases">
        <title>The complete genome sequence of Deinococcus ficus isolated from the rhizosphere of the Ficus religiosa L. in Taiwan.</title>
        <authorList>
            <person name="Wu K.-M."/>
            <person name="Liao T.-L."/>
            <person name="Liu Y.-M."/>
            <person name="Young C.-C."/>
            <person name="Tsai S.-F."/>
        </authorList>
    </citation>
    <scope>NUCLEOTIDE SEQUENCE [LARGE SCALE GENOMIC DNA]</scope>
    <source>
        <strain evidence="2 3">CC-FR2-10</strain>
    </source>
</reference>
<dbReference type="InterPro" id="IPR001279">
    <property type="entry name" value="Metallo-B-lactamas"/>
</dbReference>
<dbReference type="SUPFAM" id="SSF56281">
    <property type="entry name" value="Metallo-hydrolase/oxidoreductase"/>
    <property type="match status" value="1"/>
</dbReference>
<sequence length="323" mass="35235">MTGELLRFFPRLNPSANSVLLLGPRPILVDTGFGSGVADLEQWLHAQGTPPHTLSLIVNTHHHSDHVGGNHHLQQQYGLPVAAHPWEAHPVNHRHPEACGARWLNQPVQAYRVQTLLHAGDTLDTGHAGWQVLHTPGHSPGHLSLHHPDSGTLIAGDAALAGDVGWVNLYRDGLQALEQSIETTGRLAALNLRVIYPGHGEPITDPARTLAAAHARLTRWRAEPEKVAWHGCKRILTFALMYRGGLTAPELDAYFQDSPWFHEFARHAFGLSPDAFRTALIQELLRAGAAAWVDGRLTALGPHAVPAPGWLTGAARPQDWTQP</sequence>
<gene>
    <name evidence="2" type="ORF">DFI_05035</name>
</gene>
<keyword evidence="2" id="KW-0378">Hydrolase</keyword>
<dbReference type="Pfam" id="PF00753">
    <property type="entry name" value="Lactamase_B"/>
    <property type="match status" value="1"/>
</dbReference>
<dbReference type="EMBL" id="CP021081">
    <property type="protein sequence ID" value="ASN80457.1"/>
    <property type="molecule type" value="Genomic_DNA"/>
</dbReference>
<organism evidence="2 3">
    <name type="scientific">Deinococcus ficus</name>
    <dbReference type="NCBI Taxonomy" id="317577"/>
    <lineage>
        <taxon>Bacteria</taxon>
        <taxon>Thermotogati</taxon>
        <taxon>Deinococcota</taxon>
        <taxon>Deinococci</taxon>
        <taxon>Deinococcales</taxon>
        <taxon>Deinococcaceae</taxon>
        <taxon>Deinococcus</taxon>
    </lineage>
</organism>
<dbReference type="InterPro" id="IPR050855">
    <property type="entry name" value="NDM-1-like"/>
</dbReference>
<keyword evidence="3" id="KW-1185">Reference proteome</keyword>
<evidence type="ECO:0000313" key="2">
    <source>
        <dbReference type="EMBL" id="ASN80457.1"/>
    </source>
</evidence>
<dbReference type="STRING" id="317577.GCA_000419625_00129"/>